<sequence length="289" mass="31736">MPVHDTLLSFVNSWECDENDHLNVQYYFERFEESERQFRLLTGFSESQVGARRVRHVRYHREARVGTLLKVGACICFDGPHVLTVLHELRDANSGQLIATAIDGYNPAVDAARTLRSRFKDSQEAMAEAAAPRGLSATPPATRATLDGVLANGGQLTHRSTVLARNLGSDGRADDTFALGCFTQAAPFVWERTPLTRDALQAMGAGRVAVEMKLAWASPVKAGDSVVVASGVTGCQASTFTMRHHMYEARTGRLVCICDAVVLPMSLQTRRALPLNPDQREAILRLKID</sequence>
<reference evidence="2" key="1">
    <citation type="submission" date="2020-01" db="EMBL/GenBank/DDBJ databases">
        <authorList>
            <person name="Fang Y."/>
            <person name="Sun R."/>
            <person name="Nie L."/>
            <person name="He J."/>
            <person name="Hao L."/>
            <person name="Wang L."/>
            <person name="Su S."/>
            <person name="Lv E."/>
            <person name="Zhang Z."/>
            <person name="Xie R."/>
            <person name="Liu H."/>
        </authorList>
    </citation>
    <scope>NUCLEOTIDE SEQUENCE [LARGE SCALE GENOMIC DNA]</scope>
    <source>
        <strain evidence="2">XCT-53</strain>
    </source>
</reference>
<evidence type="ECO:0000313" key="1">
    <source>
        <dbReference type="EMBL" id="NBN78793.1"/>
    </source>
</evidence>
<keyword evidence="2" id="KW-1185">Reference proteome</keyword>
<comment type="caution">
    <text evidence="1">The sequence shown here is derived from an EMBL/GenBank/DDBJ whole genome shotgun (WGS) entry which is preliminary data.</text>
</comment>
<dbReference type="Proteomes" id="UP000586722">
    <property type="component" value="Unassembled WGS sequence"/>
</dbReference>
<evidence type="ECO:0000313" key="2">
    <source>
        <dbReference type="Proteomes" id="UP000586722"/>
    </source>
</evidence>
<dbReference type="RefSeq" id="WP_161676267.1">
    <property type="nucleotide sequence ID" value="NZ_JAABLP010000003.1"/>
</dbReference>
<name>A0A7X5F315_9HYPH</name>
<dbReference type="InterPro" id="IPR029069">
    <property type="entry name" value="HotDog_dom_sf"/>
</dbReference>
<dbReference type="Gene3D" id="3.10.129.10">
    <property type="entry name" value="Hotdog Thioesterase"/>
    <property type="match status" value="2"/>
</dbReference>
<proteinExistence type="predicted"/>
<accession>A0A7X5F315</accession>
<dbReference type="AlphaFoldDB" id="A0A7X5F315"/>
<dbReference type="SUPFAM" id="SSF54637">
    <property type="entry name" value="Thioesterase/thiol ester dehydrase-isomerase"/>
    <property type="match status" value="2"/>
</dbReference>
<dbReference type="Pfam" id="PF13279">
    <property type="entry name" value="4HBT_2"/>
    <property type="match status" value="1"/>
</dbReference>
<dbReference type="EMBL" id="JAABLQ010000001">
    <property type="protein sequence ID" value="NBN78793.1"/>
    <property type="molecule type" value="Genomic_DNA"/>
</dbReference>
<gene>
    <name evidence="1" type="ORF">GWI72_10990</name>
</gene>
<protein>
    <submittedName>
        <fullName evidence="1">Thioesterase</fullName>
    </submittedName>
</protein>
<organism evidence="1 2">
    <name type="scientific">Pannonibacter tanglangensis</name>
    <dbReference type="NCBI Taxonomy" id="2750084"/>
    <lineage>
        <taxon>Bacteria</taxon>
        <taxon>Pseudomonadati</taxon>
        <taxon>Pseudomonadota</taxon>
        <taxon>Alphaproteobacteria</taxon>
        <taxon>Hyphomicrobiales</taxon>
        <taxon>Stappiaceae</taxon>
        <taxon>Pannonibacter</taxon>
    </lineage>
</organism>